<dbReference type="Proteomes" id="UP001164929">
    <property type="component" value="Chromosome 12"/>
</dbReference>
<comment type="caution">
    <text evidence="4">The sequence shown here is derived from an EMBL/GenBank/DDBJ whole genome shotgun (WGS) entry which is preliminary data.</text>
</comment>
<feature type="region of interest" description="Disordered" evidence="1">
    <location>
        <begin position="1"/>
        <end position="25"/>
    </location>
</feature>
<accession>A0AAD6M1G3</accession>
<protein>
    <submittedName>
        <fullName evidence="4">Uncharacterized protein</fullName>
    </submittedName>
</protein>
<evidence type="ECO:0000313" key="3">
    <source>
        <dbReference type="EMBL" id="KAJ6977200.1"/>
    </source>
</evidence>
<proteinExistence type="predicted"/>
<organism evidence="4 5">
    <name type="scientific">Populus alba x Populus x berolinensis</name>
    <dbReference type="NCBI Taxonomy" id="444605"/>
    <lineage>
        <taxon>Eukaryota</taxon>
        <taxon>Viridiplantae</taxon>
        <taxon>Streptophyta</taxon>
        <taxon>Embryophyta</taxon>
        <taxon>Tracheophyta</taxon>
        <taxon>Spermatophyta</taxon>
        <taxon>Magnoliopsida</taxon>
        <taxon>eudicotyledons</taxon>
        <taxon>Gunneridae</taxon>
        <taxon>Pentapetalae</taxon>
        <taxon>rosids</taxon>
        <taxon>fabids</taxon>
        <taxon>Malpighiales</taxon>
        <taxon>Salicaceae</taxon>
        <taxon>Saliceae</taxon>
        <taxon>Populus</taxon>
    </lineage>
</organism>
<name>A0AAD6M1G3_9ROSI</name>
<evidence type="ECO:0000313" key="2">
    <source>
        <dbReference type="EMBL" id="KAJ6977196.1"/>
    </source>
</evidence>
<reference evidence="4" key="1">
    <citation type="journal article" date="2023" name="Mol. Ecol. Resour.">
        <title>Chromosome-level genome assembly of a triploid poplar Populus alba 'Berolinensis'.</title>
        <authorList>
            <person name="Chen S."/>
            <person name="Yu Y."/>
            <person name="Wang X."/>
            <person name="Wang S."/>
            <person name="Zhang T."/>
            <person name="Zhou Y."/>
            <person name="He R."/>
            <person name="Meng N."/>
            <person name="Wang Y."/>
            <person name="Liu W."/>
            <person name="Liu Z."/>
            <person name="Liu J."/>
            <person name="Guo Q."/>
            <person name="Huang H."/>
            <person name="Sederoff R.R."/>
            <person name="Wang G."/>
            <person name="Qu G."/>
            <person name="Chen S."/>
        </authorList>
    </citation>
    <scope>NUCLEOTIDE SEQUENCE</scope>
    <source>
        <strain evidence="4">SC-2020</strain>
    </source>
</reference>
<dbReference type="EMBL" id="JAQIZT010000012">
    <property type="protein sequence ID" value="KAJ6977200.1"/>
    <property type="molecule type" value="Genomic_DNA"/>
</dbReference>
<keyword evidence="5" id="KW-1185">Reference proteome</keyword>
<evidence type="ECO:0000313" key="5">
    <source>
        <dbReference type="Proteomes" id="UP001164929"/>
    </source>
</evidence>
<dbReference type="EMBL" id="JAQIZT010000012">
    <property type="protein sequence ID" value="KAJ6977203.1"/>
    <property type="molecule type" value="Genomic_DNA"/>
</dbReference>
<gene>
    <name evidence="2" type="ORF">NC653_029175</name>
    <name evidence="3" type="ORF">NC653_029180</name>
    <name evidence="4" type="ORF">NC653_029182</name>
</gene>
<sequence>MERNREYPFTSPTRARERQHSTSTTCPWGVQEWEIRGKLCGDLNNDGGSQGTLGEGILWETRNYLFFFFHEREREKENSIVVGSEWTGNT</sequence>
<dbReference type="EMBL" id="JAQIZT010000012">
    <property type="protein sequence ID" value="KAJ6977196.1"/>
    <property type="molecule type" value="Genomic_DNA"/>
</dbReference>
<evidence type="ECO:0000313" key="4">
    <source>
        <dbReference type="EMBL" id="KAJ6977203.1"/>
    </source>
</evidence>
<evidence type="ECO:0000256" key="1">
    <source>
        <dbReference type="SAM" id="MobiDB-lite"/>
    </source>
</evidence>
<dbReference type="AlphaFoldDB" id="A0AAD6M1G3"/>